<reference evidence="3" key="2">
    <citation type="submission" date="2020-09" db="EMBL/GenBank/DDBJ databases">
        <authorList>
            <person name="Sun Q."/>
            <person name="Ohkuma M."/>
        </authorList>
    </citation>
    <scope>NUCLEOTIDE SEQUENCE</scope>
    <source>
        <strain evidence="3">JCM 4637</strain>
    </source>
</reference>
<reference evidence="3" key="1">
    <citation type="journal article" date="2014" name="Int. J. Syst. Evol. Microbiol.">
        <title>Complete genome sequence of Corynebacterium casei LMG S-19264T (=DSM 44701T), isolated from a smear-ripened cheese.</title>
        <authorList>
            <consortium name="US DOE Joint Genome Institute (JGI-PGF)"/>
            <person name="Walter F."/>
            <person name="Albersmeier A."/>
            <person name="Kalinowski J."/>
            <person name="Ruckert C."/>
        </authorList>
    </citation>
    <scope>NUCLEOTIDE SEQUENCE</scope>
    <source>
        <strain evidence="3">JCM 4637</strain>
    </source>
</reference>
<evidence type="ECO:0000313" key="3">
    <source>
        <dbReference type="EMBL" id="GHC89531.1"/>
    </source>
</evidence>
<dbReference type="InterPro" id="IPR013328">
    <property type="entry name" value="6PGD_dom2"/>
</dbReference>
<evidence type="ECO:0000313" key="4">
    <source>
        <dbReference type="Proteomes" id="UP000638353"/>
    </source>
</evidence>
<evidence type="ECO:0000259" key="2">
    <source>
        <dbReference type="Pfam" id="PF21761"/>
    </source>
</evidence>
<dbReference type="Pfam" id="PF21761">
    <property type="entry name" value="RedAm-like_C"/>
    <property type="match status" value="1"/>
</dbReference>
<proteinExistence type="predicted"/>
<sequence>MHLGTMGHLADTSRARGLDTSVPDLFGSLLERAEAGHGADGVTGVTGAITKGGRNT</sequence>
<dbReference type="InterPro" id="IPR048666">
    <property type="entry name" value="RedAm-like_C"/>
</dbReference>
<comment type="caution">
    <text evidence="3">The sequence shown here is derived from an EMBL/GenBank/DDBJ whole genome shotgun (WGS) entry which is preliminary data.</text>
</comment>
<dbReference type="Proteomes" id="UP000638353">
    <property type="component" value="Unassembled WGS sequence"/>
</dbReference>
<evidence type="ECO:0000256" key="1">
    <source>
        <dbReference type="SAM" id="MobiDB-lite"/>
    </source>
</evidence>
<name>A0A919C9U7_9ACTN</name>
<feature type="region of interest" description="Disordered" evidence="1">
    <location>
        <begin position="37"/>
        <end position="56"/>
    </location>
</feature>
<feature type="domain" description="NADPH-dependent reductive aminase-like C-terminal" evidence="2">
    <location>
        <begin position="1"/>
        <end position="49"/>
    </location>
</feature>
<accession>A0A919C9U7</accession>
<protein>
    <recommendedName>
        <fullName evidence="2">NADPH-dependent reductive aminase-like C-terminal domain-containing protein</fullName>
    </recommendedName>
</protein>
<gene>
    <name evidence="3" type="ORF">GCM10010334_22700</name>
</gene>
<organism evidence="3 4">
    <name type="scientific">Streptomyces finlayi</name>
    <dbReference type="NCBI Taxonomy" id="67296"/>
    <lineage>
        <taxon>Bacteria</taxon>
        <taxon>Bacillati</taxon>
        <taxon>Actinomycetota</taxon>
        <taxon>Actinomycetes</taxon>
        <taxon>Kitasatosporales</taxon>
        <taxon>Streptomycetaceae</taxon>
        <taxon>Streptomyces</taxon>
    </lineage>
</organism>
<dbReference type="AlphaFoldDB" id="A0A919C9U7"/>
<dbReference type="EMBL" id="BMVC01000004">
    <property type="protein sequence ID" value="GHC89531.1"/>
    <property type="molecule type" value="Genomic_DNA"/>
</dbReference>
<dbReference type="Gene3D" id="1.10.1040.10">
    <property type="entry name" value="N-(1-d-carboxylethyl)-l-norvaline Dehydrogenase, domain 2"/>
    <property type="match status" value="1"/>
</dbReference>